<organism evidence="1 2">
    <name type="scientific">Crenichthys baileyi</name>
    <name type="common">White River springfish</name>
    <dbReference type="NCBI Taxonomy" id="28760"/>
    <lineage>
        <taxon>Eukaryota</taxon>
        <taxon>Metazoa</taxon>
        <taxon>Chordata</taxon>
        <taxon>Craniata</taxon>
        <taxon>Vertebrata</taxon>
        <taxon>Euteleostomi</taxon>
        <taxon>Actinopterygii</taxon>
        <taxon>Neopterygii</taxon>
        <taxon>Teleostei</taxon>
        <taxon>Neoteleostei</taxon>
        <taxon>Acanthomorphata</taxon>
        <taxon>Ovalentaria</taxon>
        <taxon>Atherinomorphae</taxon>
        <taxon>Cyprinodontiformes</taxon>
        <taxon>Goodeidae</taxon>
        <taxon>Crenichthys</taxon>
    </lineage>
</organism>
<keyword evidence="2" id="KW-1185">Reference proteome</keyword>
<gene>
    <name evidence="1" type="ORF">CRENBAI_003364</name>
</gene>
<evidence type="ECO:0000313" key="2">
    <source>
        <dbReference type="Proteomes" id="UP001311232"/>
    </source>
</evidence>
<dbReference type="AlphaFoldDB" id="A0AAV9S908"/>
<protein>
    <submittedName>
        <fullName evidence="1">Uncharacterized protein</fullName>
    </submittedName>
</protein>
<accession>A0AAV9S908</accession>
<sequence>MKSSSEIISPSCPSYISCLSMGIPPLQSTYLVDWEGYGINFGGGYHVIPQWLCAVFLVLCCVSLHLQGVTGRCSCNRCFLVESRASKGAGTWREASARCLCQRGNLTMSCSSPHFLSLLLSSFLSHSADLITL</sequence>
<comment type="caution">
    <text evidence="1">The sequence shown here is derived from an EMBL/GenBank/DDBJ whole genome shotgun (WGS) entry which is preliminary data.</text>
</comment>
<reference evidence="1 2" key="1">
    <citation type="submission" date="2021-06" db="EMBL/GenBank/DDBJ databases">
        <authorList>
            <person name="Palmer J.M."/>
        </authorList>
    </citation>
    <scope>NUCLEOTIDE SEQUENCE [LARGE SCALE GENOMIC DNA]</scope>
    <source>
        <strain evidence="1 2">MEX-2019</strain>
        <tissue evidence="1">Muscle</tissue>
    </source>
</reference>
<name>A0AAV9S908_9TELE</name>
<dbReference type="Proteomes" id="UP001311232">
    <property type="component" value="Unassembled WGS sequence"/>
</dbReference>
<evidence type="ECO:0000313" key="1">
    <source>
        <dbReference type="EMBL" id="KAK5617583.1"/>
    </source>
</evidence>
<proteinExistence type="predicted"/>
<dbReference type="EMBL" id="JAHHUM010000694">
    <property type="protein sequence ID" value="KAK5617583.1"/>
    <property type="molecule type" value="Genomic_DNA"/>
</dbReference>